<evidence type="ECO:0000256" key="8">
    <source>
        <dbReference type="SAM" id="Phobius"/>
    </source>
</evidence>
<evidence type="ECO:0000256" key="1">
    <source>
        <dbReference type="ARBA" id="ARBA00004141"/>
    </source>
</evidence>
<comment type="subcellular location">
    <subcellularLocation>
        <location evidence="1">Membrane</location>
        <topology evidence="1">Multi-pass membrane protein</topology>
    </subcellularLocation>
</comment>
<dbReference type="EMBL" id="MRDB01000011">
    <property type="protein sequence ID" value="RKL43552.1"/>
    <property type="molecule type" value="Genomic_DNA"/>
</dbReference>
<dbReference type="FunFam" id="1.20.1250.20:FF:000106">
    <property type="entry name" value="MFS transporter, putative"/>
    <property type="match status" value="1"/>
</dbReference>
<feature type="transmembrane region" description="Helical" evidence="8">
    <location>
        <begin position="262"/>
        <end position="284"/>
    </location>
</feature>
<evidence type="ECO:0000256" key="2">
    <source>
        <dbReference type="ARBA" id="ARBA00022448"/>
    </source>
</evidence>
<dbReference type="InterPro" id="IPR036259">
    <property type="entry name" value="MFS_trans_sf"/>
</dbReference>
<keyword evidence="3 8" id="KW-0812">Transmembrane</keyword>
<evidence type="ECO:0000313" key="10">
    <source>
        <dbReference type="Proteomes" id="UP000283569"/>
    </source>
</evidence>
<evidence type="ECO:0000313" key="9">
    <source>
        <dbReference type="EMBL" id="RKL43552.1"/>
    </source>
</evidence>
<keyword evidence="5 8" id="KW-0472">Membrane</keyword>
<dbReference type="Proteomes" id="UP000283569">
    <property type="component" value="Unassembled WGS sequence"/>
</dbReference>
<feature type="transmembrane region" description="Helical" evidence="8">
    <location>
        <begin position="296"/>
        <end position="316"/>
    </location>
</feature>
<keyword evidence="4 8" id="KW-1133">Transmembrane helix</keyword>
<evidence type="ECO:0000256" key="3">
    <source>
        <dbReference type="ARBA" id="ARBA00022692"/>
    </source>
</evidence>
<dbReference type="Gene3D" id="1.20.1250.20">
    <property type="entry name" value="MFS general substrate transporter like domains"/>
    <property type="match status" value="1"/>
</dbReference>
<reference evidence="9 10" key="1">
    <citation type="journal article" date="2018" name="Sci. Rep.">
        <title>Characterisation of pathogen-specific regions and novel effector candidates in Fusarium oxysporum f. sp. cepae.</title>
        <authorList>
            <person name="Armitage A.D."/>
            <person name="Taylor A."/>
            <person name="Sobczyk M.K."/>
            <person name="Baxter L."/>
            <person name="Greenfield B.P."/>
            <person name="Bates H.J."/>
            <person name="Wilson F."/>
            <person name="Jackson A.C."/>
            <person name="Ott S."/>
            <person name="Harrison R.J."/>
            <person name="Clarkson J.P."/>
        </authorList>
    </citation>
    <scope>NUCLEOTIDE SEQUENCE [LARGE SCALE GENOMIC DNA]</scope>
    <source>
        <strain evidence="9 10">Fp_A8</strain>
    </source>
</reference>
<organism evidence="9 10">
    <name type="scientific">Gibberella intermedia</name>
    <name type="common">Bulb rot disease fungus</name>
    <name type="synonym">Fusarium proliferatum</name>
    <dbReference type="NCBI Taxonomy" id="948311"/>
    <lineage>
        <taxon>Eukaryota</taxon>
        <taxon>Fungi</taxon>
        <taxon>Dikarya</taxon>
        <taxon>Ascomycota</taxon>
        <taxon>Pezizomycotina</taxon>
        <taxon>Sordariomycetes</taxon>
        <taxon>Hypocreomycetidae</taxon>
        <taxon>Hypocreales</taxon>
        <taxon>Nectriaceae</taxon>
        <taxon>Fusarium</taxon>
        <taxon>Fusarium fujikuroi species complex</taxon>
    </lineage>
</organism>
<evidence type="ECO:0000256" key="4">
    <source>
        <dbReference type="ARBA" id="ARBA00022989"/>
    </source>
</evidence>
<feature type="compositionally biased region" description="Low complexity" evidence="7">
    <location>
        <begin position="9"/>
        <end position="23"/>
    </location>
</feature>
<evidence type="ECO:0000256" key="7">
    <source>
        <dbReference type="SAM" id="MobiDB-lite"/>
    </source>
</evidence>
<name>A0A420TPY3_GIBIN</name>
<sequence length="582" mass="66689">MSHHQPAVVPSSGVSDSPSDNGSLKGKRKAENDGYPSDSVPPTAPALAAQQGQRMEAAMGDAILRFLRIRKPRRNDTYDLDAVATQPSIWDSPDIERYKELYIHPQWENWSAFDPNFRWTWREENAVRHKVDWKIMVWMCIMFAALNIDRNNIQNAVSDNMLDDLGITHADYNIGQTISRVGFLVAELPSQLISKRIGPDMWIPIQLCIFSLISAMQFFLKGRASFLATRYLIATFQGGFIPDTILYLSYWYTGTRLPIRLAWFWMSSQLVDIGVGFAAVGMLSMRGMLGYEGWRWLFLIEGAFTFLIGVASFFLMPQSPARTKSWWNPKGYFTEHEQKIIVNSVIRDDPQKGGMYNRQGLTVRQIWECTKDYDMWPLYALGLLFGLPKYPVNQYLTLSFRGLGFNVIESNLLSIPYIVGSCITMLAITAFSELVNNRSFVSMAEDAWLLPCFVALIALPDPIGPWAYFAISTSLALIPFKSRGRAEMQDRLYNMWVQVSGMIGANIYQPSDSPRYFKANTGLLVICVWMCLVQYPGTFFYYRWRNNQKAKKWDAMTPEEQHHYMTTTTDKGNKRLDFRFAT</sequence>
<protein>
    <submittedName>
        <fullName evidence="9">Putative transporter</fullName>
    </submittedName>
</protein>
<dbReference type="SUPFAM" id="SSF103473">
    <property type="entry name" value="MFS general substrate transporter"/>
    <property type="match status" value="1"/>
</dbReference>
<feature type="region of interest" description="Disordered" evidence="7">
    <location>
        <begin position="1"/>
        <end position="52"/>
    </location>
</feature>
<dbReference type="GO" id="GO:0016020">
    <property type="term" value="C:membrane"/>
    <property type="evidence" value="ECO:0007669"/>
    <property type="project" value="UniProtKB-SubCell"/>
</dbReference>
<evidence type="ECO:0000256" key="6">
    <source>
        <dbReference type="ARBA" id="ARBA00023180"/>
    </source>
</evidence>
<keyword evidence="2" id="KW-0813">Transport</keyword>
<comment type="caution">
    <text evidence="9">The sequence shown here is derived from an EMBL/GenBank/DDBJ whole genome shotgun (WGS) entry which is preliminary data.</text>
</comment>
<feature type="transmembrane region" description="Helical" evidence="8">
    <location>
        <begin position="447"/>
        <end position="471"/>
    </location>
</feature>
<keyword evidence="6" id="KW-0325">Glycoprotein</keyword>
<dbReference type="Pfam" id="PF07690">
    <property type="entry name" value="MFS_1"/>
    <property type="match status" value="1"/>
</dbReference>
<dbReference type="AlphaFoldDB" id="A0A420TPY3"/>
<feature type="transmembrane region" description="Helical" evidence="8">
    <location>
        <begin position="231"/>
        <end position="250"/>
    </location>
</feature>
<dbReference type="PANTHER" id="PTHR43791">
    <property type="entry name" value="PERMEASE-RELATED"/>
    <property type="match status" value="1"/>
</dbReference>
<dbReference type="GO" id="GO:0022857">
    <property type="term" value="F:transmembrane transporter activity"/>
    <property type="evidence" value="ECO:0007669"/>
    <property type="project" value="InterPro"/>
</dbReference>
<feature type="transmembrane region" description="Helical" evidence="8">
    <location>
        <begin position="412"/>
        <end position="435"/>
    </location>
</feature>
<proteinExistence type="predicted"/>
<dbReference type="PANTHER" id="PTHR43791:SF65">
    <property type="entry name" value="MAJOR FACILITATOR SUPERFAMILY (MFS) PROFILE DOMAIN-CONTAINING PROTEIN-RELATED"/>
    <property type="match status" value="1"/>
</dbReference>
<dbReference type="InterPro" id="IPR011701">
    <property type="entry name" value="MFS"/>
</dbReference>
<feature type="transmembrane region" description="Helical" evidence="8">
    <location>
        <begin position="521"/>
        <end position="542"/>
    </location>
</feature>
<evidence type="ECO:0000256" key="5">
    <source>
        <dbReference type="ARBA" id="ARBA00023136"/>
    </source>
</evidence>
<accession>A0A420TPY3</accession>
<gene>
    <name evidence="9" type="ORF">BFJ72_g4376</name>
</gene>
<feature type="transmembrane region" description="Helical" evidence="8">
    <location>
        <begin position="376"/>
        <end position="392"/>
    </location>
</feature>